<dbReference type="PROSITE" id="PS50887">
    <property type="entry name" value="GGDEF"/>
    <property type="match status" value="1"/>
</dbReference>
<feature type="region of interest" description="Disordered" evidence="1">
    <location>
        <begin position="1"/>
        <end position="21"/>
    </location>
</feature>
<reference evidence="3 4" key="1">
    <citation type="submission" date="2016-11" db="EMBL/GenBank/DDBJ databases">
        <authorList>
            <person name="Jaros S."/>
            <person name="Januszkiewicz K."/>
            <person name="Wedrychowicz H."/>
        </authorList>
    </citation>
    <scope>NUCLEOTIDE SEQUENCE [LARGE SCALE GENOMIC DNA]</scope>
    <source>
        <strain evidence="3 4">DSM 43832</strain>
    </source>
</reference>
<dbReference type="Pfam" id="PF00990">
    <property type="entry name" value="GGDEF"/>
    <property type="match status" value="1"/>
</dbReference>
<protein>
    <submittedName>
        <fullName evidence="3">Diguanylate cyclase (GGDEF) domain-containing protein</fullName>
    </submittedName>
</protein>
<name>A0A1M7A6M7_PSETH</name>
<organism evidence="3 4">
    <name type="scientific">Pseudonocardia thermophila</name>
    <dbReference type="NCBI Taxonomy" id="1848"/>
    <lineage>
        <taxon>Bacteria</taxon>
        <taxon>Bacillati</taxon>
        <taxon>Actinomycetota</taxon>
        <taxon>Actinomycetes</taxon>
        <taxon>Pseudonocardiales</taxon>
        <taxon>Pseudonocardiaceae</taxon>
        <taxon>Pseudonocardia</taxon>
    </lineage>
</organism>
<dbReference type="InterPro" id="IPR000160">
    <property type="entry name" value="GGDEF_dom"/>
</dbReference>
<dbReference type="EMBL" id="FRAP01000026">
    <property type="protein sequence ID" value="SHL38286.1"/>
    <property type="molecule type" value="Genomic_DNA"/>
</dbReference>
<accession>A0A1M7A6M7</accession>
<proteinExistence type="predicted"/>
<dbReference type="GO" id="GO:0043709">
    <property type="term" value="P:cell adhesion involved in single-species biofilm formation"/>
    <property type="evidence" value="ECO:0007669"/>
    <property type="project" value="TreeGrafter"/>
</dbReference>
<dbReference type="Gene3D" id="3.30.70.270">
    <property type="match status" value="1"/>
</dbReference>
<feature type="domain" description="GGDEF" evidence="2">
    <location>
        <begin position="474"/>
        <end position="607"/>
    </location>
</feature>
<feature type="region of interest" description="Disordered" evidence="1">
    <location>
        <begin position="603"/>
        <end position="634"/>
    </location>
</feature>
<dbReference type="PANTHER" id="PTHR45138">
    <property type="entry name" value="REGULATORY COMPONENTS OF SENSORY TRANSDUCTION SYSTEM"/>
    <property type="match status" value="1"/>
</dbReference>
<dbReference type="AlphaFoldDB" id="A0A1M7A6M7"/>
<dbReference type="Proteomes" id="UP000184363">
    <property type="component" value="Unassembled WGS sequence"/>
</dbReference>
<gene>
    <name evidence="3" type="ORF">SAMN05443637_12641</name>
</gene>
<dbReference type="InterPro" id="IPR050469">
    <property type="entry name" value="Diguanylate_Cyclase"/>
</dbReference>
<dbReference type="PANTHER" id="PTHR45138:SF24">
    <property type="entry name" value="DIGUANYLATE CYCLASE DGCC-RELATED"/>
    <property type="match status" value="1"/>
</dbReference>
<dbReference type="GO" id="GO:0005886">
    <property type="term" value="C:plasma membrane"/>
    <property type="evidence" value="ECO:0007669"/>
    <property type="project" value="TreeGrafter"/>
</dbReference>
<dbReference type="GO" id="GO:1902201">
    <property type="term" value="P:negative regulation of bacterial-type flagellum-dependent cell motility"/>
    <property type="evidence" value="ECO:0007669"/>
    <property type="project" value="TreeGrafter"/>
</dbReference>
<sequence>MPVTHPSVGPPGPVAPPDRPDGPCQLLLGGPRCTCAARAPHLSDEEVLARASGMLVWYQRAGHTGRLEARRGLDAMLIATRDRPALQAELLRIAISVVLVPDDEDDGAVAVADIDAKLDEFGKLAEKEGDEVRLGEAAVLRALRTMRFGFGDNALVDTAVALTTLGEVEGPPDNLPEEAVADWYRRLSRTLNGLVIVLLKLGAHELADDVSRRAVDVSNTWGTPMERLINLLNRVRLQVSWALRLERANRAAAAATRFVGAAQTARAAAALWTPALHPGATERPPAAVEECSIIGAALALHHPAPHHLDMLTALHDKAHYHDDRIALGIATSRCMQAADRADDALALLVALRDDLQGGAGRGPTTESVLFLALHREVAALERIVHGDHPAGAEPSAAHRYAAALENELWALREARLTALRSHTEHHRMIRQHGHELSELSAVAAQALQDPLTGLPNRRALDMRLAEVTSSPASQPCSIALIDLDGFKEVNDSQSHAAGDTVLREIASCLRTTLRTGGRGQDMVARYGGDEFVVVMPSTQLPVAVSALNRAVEAVAALPYDIASGVTLSVGVAAAPQGVDPAAALAAADTAMYRAKRAGGNTVVGAGLPDAPSARHRRPSPARVRSMARAQRRSG</sequence>
<feature type="compositionally biased region" description="Pro residues" evidence="1">
    <location>
        <begin position="8"/>
        <end position="17"/>
    </location>
</feature>
<dbReference type="NCBIfam" id="TIGR00254">
    <property type="entry name" value="GGDEF"/>
    <property type="match status" value="1"/>
</dbReference>
<dbReference type="SMART" id="SM00267">
    <property type="entry name" value="GGDEF"/>
    <property type="match status" value="1"/>
</dbReference>
<keyword evidence="4" id="KW-1185">Reference proteome</keyword>
<dbReference type="InterPro" id="IPR029787">
    <property type="entry name" value="Nucleotide_cyclase"/>
</dbReference>
<dbReference type="STRING" id="1848.SAMN05443637_12641"/>
<evidence type="ECO:0000313" key="4">
    <source>
        <dbReference type="Proteomes" id="UP000184363"/>
    </source>
</evidence>
<dbReference type="SUPFAM" id="SSF55073">
    <property type="entry name" value="Nucleotide cyclase"/>
    <property type="match status" value="1"/>
</dbReference>
<evidence type="ECO:0000259" key="2">
    <source>
        <dbReference type="PROSITE" id="PS50887"/>
    </source>
</evidence>
<dbReference type="CDD" id="cd01949">
    <property type="entry name" value="GGDEF"/>
    <property type="match status" value="1"/>
</dbReference>
<dbReference type="InterPro" id="IPR043128">
    <property type="entry name" value="Rev_trsase/Diguanyl_cyclase"/>
</dbReference>
<evidence type="ECO:0000256" key="1">
    <source>
        <dbReference type="SAM" id="MobiDB-lite"/>
    </source>
</evidence>
<dbReference type="GO" id="GO:0052621">
    <property type="term" value="F:diguanylate cyclase activity"/>
    <property type="evidence" value="ECO:0007669"/>
    <property type="project" value="TreeGrafter"/>
</dbReference>
<evidence type="ECO:0000313" key="3">
    <source>
        <dbReference type="EMBL" id="SHL38286.1"/>
    </source>
</evidence>